<evidence type="ECO:0000256" key="2">
    <source>
        <dbReference type="ARBA" id="ARBA00023125"/>
    </source>
</evidence>
<accession>A0A1I2MJ20</accession>
<keyword evidence="1" id="KW-0805">Transcription regulation</keyword>
<dbReference type="GO" id="GO:0003700">
    <property type="term" value="F:DNA-binding transcription factor activity"/>
    <property type="evidence" value="ECO:0007669"/>
    <property type="project" value="InterPro"/>
</dbReference>
<dbReference type="OrthoDB" id="9797223at2"/>
<dbReference type="Proteomes" id="UP000198897">
    <property type="component" value="Unassembled WGS sequence"/>
</dbReference>
<dbReference type="PROSITE" id="PS00894">
    <property type="entry name" value="HTH_DEOR_1"/>
    <property type="match status" value="1"/>
</dbReference>
<dbReference type="Pfam" id="PF00455">
    <property type="entry name" value="DeoRC"/>
    <property type="match status" value="1"/>
</dbReference>
<dbReference type="InterPro" id="IPR036390">
    <property type="entry name" value="WH_DNA-bd_sf"/>
</dbReference>
<evidence type="ECO:0000259" key="4">
    <source>
        <dbReference type="PROSITE" id="PS51000"/>
    </source>
</evidence>
<protein>
    <submittedName>
        <fullName evidence="5">Transcriptional regulator, DeoR family</fullName>
    </submittedName>
</protein>
<evidence type="ECO:0000313" key="5">
    <source>
        <dbReference type="EMBL" id="SFF91515.1"/>
    </source>
</evidence>
<name>A0A1I2MJ20_9BACI</name>
<dbReference type="InterPro" id="IPR050313">
    <property type="entry name" value="Carb_Metab_HTH_regulators"/>
</dbReference>
<dbReference type="InterPro" id="IPR018356">
    <property type="entry name" value="Tscrpt_reg_HTH_DeoR_CS"/>
</dbReference>
<dbReference type="Gene3D" id="1.10.10.10">
    <property type="entry name" value="Winged helix-like DNA-binding domain superfamily/Winged helix DNA-binding domain"/>
    <property type="match status" value="1"/>
</dbReference>
<dbReference type="PROSITE" id="PS51000">
    <property type="entry name" value="HTH_DEOR_2"/>
    <property type="match status" value="1"/>
</dbReference>
<dbReference type="InterPro" id="IPR036388">
    <property type="entry name" value="WH-like_DNA-bd_sf"/>
</dbReference>
<dbReference type="EMBL" id="FOOG01000013">
    <property type="protein sequence ID" value="SFF91515.1"/>
    <property type="molecule type" value="Genomic_DNA"/>
</dbReference>
<proteinExistence type="predicted"/>
<dbReference type="InterPro" id="IPR037171">
    <property type="entry name" value="NagB/RpiA_transferase-like"/>
</dbReference>
<keyword evidence="6" id="KW-1185">Reference proteome</keyword>
<dbReference type="Gene3D" id="3.40.50.1360">
    <property type="match status" value="1"/>
</dbReference>
<feature type="domain" description="HTH deoR-type" evidence="4">
    <location>
        <begin position="3"/>
        <end position="58"/>
    </location>
</feature>
<sequence length="249" mass="27998">MLTPERHQIILETVKKYHTAKIKDLVRSTGASESTIRRDLDQLEQEGLLRRVHGGASLRASASDEPSMGEKITKYHKEKNAIASYAASLVRDGDCIYLDAGSTTYEMISHLYGKDITVVTNGLDQLDKLTEYQIKTYVVGGYVKHRTRAVIGTVAMQNLQQYRFDQCFMGTNGISLREGFSTPDPEEAAIKSTALSLSQERYILADHSKFEEISFGKFANLDEAYIVTNYEGLYLNDYKEKTNIKVVTS</sequence>
<dbReference type="PANTHER" id="PTHR30363">
    <property type="entry name" value="HTH-TYPE TRANSCRIPTIONAL REGULATOR SRLR-RELATED"/>
    <property type="match status" value="1"/>
</dbReference>
<evidence type="ECO:0000256" key="3">
    <source>
        <dbReference type="ARBA" id="ARBA00023163"/>
    </source>
</evidence>
<keyword evidence="3" id="KW-0804">Transcription</keyword>
<dbReference type="GO" id="GO:0003677">
    <property type="term" value="F:DNA binding"/>
    <property type="evidence" value="ECO:0007669"/>
    <property type="project" value="UniProtKB-KW"/>
</dbReference>
<evidence type="ECO:0000313" key="6">
    <source>
        <dbReference type="Proteomes" id="UP000198897"/>
    </source>
</evidence>
<dbReference type="PANTHER" id="PTHR30363:SF56">
    <property type="entry name" value="TRANSCRIPTIONAL REGULATOR, DEOR FAMILY"/>
    <property type="match status" value="1"/>
</dbReference>
<evidence type="ECO:0000256" key="1">
    <source>
        <dbReference type="ARBA" id="ARBA00023015"/>
    </source>
</evidence>
<dbReference type="SUPFAM" id="SSF100950">
    <property type="entry name" value="NagB/RpiA/CoA transferase-like"/>
    <property type="match status" value="1"/>
</dbReference>
<keyword evidence="2" id="KW-0238">DNA-binding</keyword>
<dbReference type="InterPro" id="IPR014036">
    <property type="entry name" value="DeoR-like_C"/>
</dbReference>
<dbReference type="AlphaFoldDB" id="A0A1I2MJ20"/>
<dbReference type="PRINTS" id="PR00037">
    <property type="entry name" value="HTHLACR"/>
</dbReference>
<dbReference type="SMART" id="SM00420">
    <property type="entry name" value="HTH_DEOR"/>
    <property type="match status" value="1"/>
</dbReference>
<reference evidence="6" key="1">
    <citation type="submission" date="2016-10" db="EMBL/GenBank/DDBJ databases">
        <authorList>
            <person name="Varghese N."/>
            <person name="Submissions S."/>
        </authorList>
    </citation>
    <scope>NUCLEOTIDE SEQUENCE [LARGE SCALE GENOMIC DNA]</scope>
    <source>
        <strain evidence="6">FP5</strain>
    </source>
</reference>
<organism evidence="5 6">
    <name type="scientific">Halobacillus alkaliphilus</name>
    <dbReference type="NCBI Taxonomy" id="396056"/>
    <lineage>
        <taxon>Bacteria</taxon>
        <taxon>Bacillati</taxon>
        <taxon>Bacillota</taxon>
        <taxon>Bacilli</taxon>
        <taxon>Bacillales</taxon>
        <taxon>Bacillaceae</taxon>
        <taxon>Halobacillus</taxon>
    </lineage>
</organism>
<dbReference type="SMART" id="SM01134">
    <property type="entry name" value="DeoRC"/>
    <property type="match status" value="1"/>
</dbReference>
<dbReference type="RefSeq" id="WP_089751809.1">
    <property type="nucleotide sequence ID" value="NZ_FOOG01000013.1"/>
</dbReference>
<gene>
    <name evidence="5" type="ORF">SAMN05216353_11385</name>
</gene>
<dbReference type="InterPro" id="IPR001034">
    <property type="entry name" value="DeoR_HTH"/>
</dbReference>
<dbReference type="Pfam" id="PF08220">
    <property type="entry name" value="HTH_DeoR"/>
    <property type="match status" value="1"/>
</dbReference>
<dbReference type="SUPFAM" id="SSF46785">
    <property type="entry name" value="Winged helix' DNA-binding domain"/>
    <property type="match status" value="1"/>
</dbReference>